<feature type="domain" description="Bulb-type lectin" evidence="13">
    <location>
        <begin position="860"/>
        <end position="982"/>
    </location>
</feature>
<dbReference type="InterPro" id="IPR017441">
    <property type="entry name" value="Protein_kinase_ATP_BS"/>
</dbReference>
<keyword evidence="15" id="KW-1185">Reference proteome</keyword>
<evidence type="ECO:0000256" key="1">
    <source>
        <dbReference type="ARBA" id="ARBA00022527"/>
    </source>
</evidence>
<accession>A0ABM4UG50</accession>
<dbReference type="PROSITE" id="PS50927">
    <property type="entry name" value="BULB_LECTIN"/>
    <property type="match status" value="2"/>
</dbReference>
<feature type="domain" description="Apple" evidence="14">
    <location>
        <begin position="341"/>
        <end position="422"/>
    </location>
</feature>
<gene>
    <name evidence="16" type="primary">LOC140004578</name>
</gene>
<dbReference type="Gene3D" id="2.90.10.10">
    <property type="entry name" value="Bulb-type lectin domain"/>
    <property type="match status" value="2"/>
</dbReference>
<dbReference type="InterPro" id="IPR001480">
    <property type="entry name" value="Bulb-type_lectin_dom"/>
</dbReference>
<dbReference type="Pfam" id="PF00954">
    <property type="entry name" value="S_locus_glycop"/>
    <property type="match status" value="2"/>
</dbReference>
<evidence type="ECO:0000256" key="10">
    <source>
        <dbReference type="SAM" id="Phobius"/>
    </source>
</evidence>
<evidence type="ECO:0000256" key="9">
    <source>
        <dbReference type="PROSITE-ProRule" id="PRU10141"/>
    </source>
</evidence>
<dbReference type="CDD" id="cd01098">
    <property type="entry name" value="PAN_AP_plant"/>
    <property type="match status" value="2"/>
</dbReference>
<dbReference type="PROSITE" id="PS50948">
    <property type="entry name" value="PAN"/>
    <property type="match status" value="2"/>
</dbReference>
<keyword evidence="2" id="KW-0808">Transferase</keyword>
<dbReference type="CDD" id="cd00028">
    <property type="entry name" value="B_lectin"/>
    <property type="match status" value="2"/>
</dbReference>
<dbReference type="Gene3D" id="3.50.4.10">
    <property type="entry name" value="Hepatocyte Growth Factor"/>
    <property type="match status" value="2"/>
</dbReference>
<reference evidence="16" key="1">
    <citation type="submission" date="2025-08" db="UniProtKB">
        <authorList>
            <consortium name="RefSeq"/>
        </authorList>
    </citation>
    <scope>IDENTIFICATION</scope>
    <source>
        <tissue evidence="16">Leaves</tissue>
    </source>
</reference>
<dbReference type="InterPro" id="IPR003609">
    <property type="entry name" value="Pan_app"/>
</dbReference>
<dbReference type="PANTHER" id="PTHR32444:SF183">
    <property type="entry name" value="APPLE DOMAIN-CONTAINING PROTEIN"/>
    <property type="match status" value="1"/>
</dbReference>
<dbReference type="Pfam" id="PF08276">
    <property type="entry name" value="PAN_2"/>
    <property type="match status" value="2"/>
</dbReference>
<dbReference type="PROSITE" id="PS00108">
    <property type="entry name" value="PROTEIN_KINASE_ST"/>
    <property type="match status" value="2"/>
</dbReference>
<keyword evidence="10" id="KW-0472">Membrane</keyword>
<dbReference type="Proteomes" id="UP001652660">
    <property type="component" value="Chromosome 5c"/>
</dbReference>
<feature type="binding site" evidence="9">
    <location>
        <position position="1488"/>
    </location>
    <ligand>
        <name>ATP</name>
        <dbReference type="ChEBI" id="CHEBI:30616"/>
    </ligand>
</feature>
<feature type="domain" description="Protein kinase" evidence="12">
    <location>
        <begin position="1460"/>
        <end position="1736"/>
    </location>
</feature>
<evidence type="ECO:0000313" key="16">
    <source>
        <dbReference type="RefSeq" id="XP_071906248.1"/>
    </source>
</evidence>
<sequence>MRTLVKGILLLFPISILFFTQKIACATDTLTTTQFIKDGETIISAGGSFALGFFSPSNSNNRYVGIWYQKISIPTVVWVANREVPLVNTSGVLEVIKPGLLVLRNGTNSIIWSTNSSTSVPNPVAQLLETGNLVVKDENQDNLEMFLWQSFDYPTDTFLPGMRLGQNFVTGLEVYLSSWKSYEDPAPGGYTYHCDPTGYPQNFIKKDSSLEFRTGPWNGLGFSGVPSLAKNPIFSYQVVIDNKEVYYAYKLLGSTTTRFTLSPSGVGQRWTWDNQTGSWLIYLSAPTDNCDSYGLCGAYGTCNTGNSATCGCLDKFSPKNPEKWANGDRSGGCSRRIPLDCKSGDGFLKYSSLKLPDTRNSSYNKNISLEECRTVCLKNCSCTAYSILDISNGGSGCLLWFGDLIDIKVMSQGGEDIYIRMAYSESVSLQSSVGKKGKKLAISLTLSLAMVLFALGLILYLQRRKKKLAKQKKEELSGHNFSMAYTDEHNKKDLELPLLELSRITKATNNFSFQNKLGEGGFGPVYKGLLEDGQEVAVKRLSEYSMQGLDEFKNEAICIAKLQHRNLVKLLGCCIEGREKILIYEYMPNKSLDFFIFDQTGRYSLDWPMRFHIIQGIARGLLYLHQDSRLRIIHRDLKASNIFLDADMNPKISDFGTARSFGGNETGANTNRVVGTHGYMPPEYAVDGIFSVKSDVFSFGVIVLEIVSGKRNRGFLHHDHQFNLLGHAWKLYKEGRELELVDLRLGDSYNSLQVLRSIQVGLLCVQHGPDDRPDMSSAIFMLGNDGVLPEAKHPGFFMERNVVNEHSSSTQTSSSRGEITMTLLEARYTKMRGMKKSVEGFSLLFLLGILCLTRKIASVTDTLALTQSIKDGETMISAGGSFELGFFSPSQSTNRYVAIWYNDVSIQTVVWVANREVPLVNTSGVLEVIKPGLLVLRNGTTDIIWSSSNSSISVQNPVAQLLDTGNLVVKDATDDKPETFLWQSFHHPTDTFLPGMKLGRNFVTGLEVHVSAWKSYEDPAPGQYTYSCDPSGYPQNFVKKGSVSQYRTGPWNGQGFSGVRGLRKNPIFSYEVVLNSQEVYYSYKLLSSTITRFTLSQSGVGQRWTWDNVTQSWTLYLSAPTDNCDSYGLCGAYGVCDVGNSAICGCLDKFEPKYPERWAEGDWSSGCNRKIQLDCHKGDVFVKYSGFKLPDTHNSSYDRNTSLEECRTVCLENCSCTAYSSLDISNGGSGSGCLLWFGDLIDLRVINDAGQDIYIRMASSEFGKDLIPWKMTVYKLLFVHYKLTVWLSSPSLSSSSLKLDRRQKRLCGANICPLGQVTLRSSFLYAVCVPCPFFALNLKVINRLGNTKICRTNFISPECCVCSPSLKVLDLLFGIEFSVSFNGSNGKKRVFVISLSLSLGVVLLAFSFILFLQIRKKRYPKLGKREIPGHILDKDHTNHEKDFELPLFELSTLIKATNNFSDGNKLGQGGFGLVYKGLVEEGQEVAIKRLSKTSAQGLDEFKTEVICIAKLQHRNLVKLLGCCIEGAEKILVYEYMPNKSLDLFIFDRENSELLDWPKRFSIIQGIARGILYLHQDSRLRIIHRDIKASNILLDADMNPKISDFGTARSFGGNETEANTCRIVGTQGYMSPEYAGDGLFSVKSDVYSFGVLVLETISGKRNRPFLHQGCHLNLLGHAWKLYKEGRELELVNSHIVNSCHPLEVLRSIHVGLLCVQQCPDDRPDMSTVIFMLGNEVVLPEAKQPGFFIESNIVVNAEMSITLLEAR</sequence>
<dbReference type="InterPro" id="IPR011009">
    <property type="entry name" value="Kinase-like_dom_sf"/>
</dbReference>
<evidence type="ECO:0008006" key="17">
    <source>
        <dbReference type="Google" id="ProtNLM"/>
    </source>
</evidence>
<evidence type="ECO:0000256" key="5">
    <source>
        <dbReference type="ARBA" id="ARBA00022777"/>
    </source>
</evidence>
<dbReference type="SMART" id="SM00473">
    <property type="entry name" value="PAN_AP"/>
    <property type="match status" value="2"/>
</dbReference>
<dbReference type="RefSeq" id="XP_071906248.1">
    <property type="nucleotide sequence ID" value="XM_072050147.1"/>
</dbReference>
<keyword evidence="1" id="KW-0723">Serine/threonine-protein kinase</keyword>
<dbReference type="PROSITE" id="PS50011">
    <property type="entry name" value="PROTEIN_KINASE_DOM"/>
    <property type="match status" value="2"/>
</dbReference>
<evidence type="ECO:0000256" key="2">
    <source>
        <dbReference type="ARBA" id="ARBA00022679"/>
    </source>
</evidence>
<keyword evidence="4 9" id="KW-0547">Nucleotide-binding</keyword>
<keyword evidence="6 9" id="KW-0067">ATP-binding</keyword>
<dbReference type="SUPFAM" id="SSF51110">
    <property type="entry name" value="alpha-D-mannose-specific plant lectins"/>
    <property type="match status" value="2"/>
</dbReference>
<organism evidence="15 16">
    <name type="scientific">Coffea arabica</name>
    <name type="common">Arabian coffee</name>
    <dbReference type="NCBI Taxonomy" id="13443"/>
    <lineage>
        <taxon>Eukaryota</taxon>
        <taxon>Viridiplantae</taxon>
        <taxon>Streptophyta</taxon>
        <taxon>Embryophyta</taxon>
        <taxon>Tracheophyta</taxon>
        <taxon>Spermatophyta</taxon>
        <taxon>Magnoliopsida</taxon>
        <taxon>eudicotyledons</taxon>
        <taxon>Gunneridae</taxon>
        <taxon>Pentapetalae</taxon>
        <taxon>asterids</taxon>
        <taxon>lamiids</taxon>
        <taxon>Gentianales</taxon>
        <taxon>Rubiaceae</taxon>
        <taxon>Ixoroideae</taxon>
        <taxon>Gardenieae complex</taxon>
        <taxon>Bertiereae - Coffeeae clade</taxon>
        <taxon>Coffeeae</taxon>
        <taxon>Coffea</taxon>
    </lineage>
</organism>
<evidence type="ECO:0000259" key="14">
    <source>
        <dbReference type="PROSITE" id="PS50948"/>
    </source>
</evidence>
<evidence type="ECO:0000256" key="7">
    <source>
        <dbReference type="ARBA" id="ARBA00023157"/>
    </source>
</evidence>
<keyword evidence="8" id="KW-0325">Glycoprotein</keyword>
<feature type="domain" description="Bulb-type lectin" evidence="13">
    <location>
        <begin position="27"/>
        <end position="148"/>
    </location>
</feature>
<feature type="transmembrane region" description="Helical" evidence="10">
    <location>
        <begin position="440"/>
        <end position="461"/>
    </location>
</feature>
<evidence type="ECO:0000256" key="11">
    <source>
        <dbReference type="SAM" id="SignalP"/>
    </source>
</evidence>
<feature type="chain" id="PRO_5046018251" description="G-type lectin S-receptor-like serine/threonine-protein kinase At4g27290" evidence="11">
    <location>
        <begin position="27"/>
        <end position="1765"/>
    </location>
</feature>
<keyword evidence="10" id="KW-1133">Transmembrane helix</keyword>
<dbReference type="Pfam" id="PF01453">
    <property type="entry name" value="B_lectin"/>
    <property type="match status" value="2"/>
</dbReference>
<dbReference type="Gene3D" id="1.10.510.10">
    <property type="entry name" value="Transferase(Phosphotransferase) domain 1"/>
    <property type="match status" value="2"/>
</dbReference>
<evidence type="ECO:0000256" key="4">
    <source>
        <dbReference type="ARBA" id="ARBA00022741"/>
    </source>
</evidence>
<dbReference type="PROSITE" id="PS00107">
    <property type="entry name" value="PROTEIN_KINASE_ATP"/>
    <property type="match status" value="1"/>
</dbReference>
<proteinExistence type="predicted"/>
<dbReference type="Gene3D" id="3.30.200.20">
    <property type="entry name" value="Phosphorylase Kinase, domain 1"/>
    <property type="match status" value="2"/>
</dbReference>
<feature type="domain" description="Protein kinase" evidence="12">
    <location>
        <begin position="511"/>
        <end position="796"/>
    </location>
</feature>
<dbReference type="InterPro" id="IPR000858">
    <property type="entry name" value="S_locus_glycoprot_dom"/>
</dbReference>
<evidence type="ECO:0000259" key="13">
    <source>
        <dbReference type="PROSITE" id="PS50927"/>
    </source>
</evidence>
<dbReference type="InterPro" id="IPR000719">
    <property type="entry name" value="Prot_kinase_dom"/>
</dbReference>
<dbReference type="GeneID" id="140004578"/>
<dbReference type="Pfam" id="PF07714">
    <property type="entry name" value="PK_Tyr_Ser-Thr"/>
    <property type="match status" value="2"/>
</dbReference>
<dbReference type="SMART" id="SM00220">
    <property type="entry name" value="S_TKc"/>
    <property type="match status" value="2"/>
</dbReference>
<feature type="signal peptide" evidence="11">
    <location>
        <begin position="1"/>
        <end position="26"/>
    </location>
</feature>
<evidence type="ECO:0000259" key="12">
    <source>
        <dbReference type="PROSITE" id="PS50011"/>
    </source>
</evidence>
<evidence type="ECO:0000256" key="8">
    <source>
        <dbReference type="ARBA" id="ARBA00023180"/>
    </source>
</evidence>
<evidence type="ECO:0000256" key="3">
    <source>
        <dbReference type="ARBA" id="ARBA00022729"/>
    </source>
</evidence>
<evidence type="ECO:0000256" key="6">
    <source>
        <dbReference type="ARBA" id="ARBA00022840"/>
    </source>
</evidence>
<dbReference type="SUPFAM" id="SSF56112">
    <property type="entry name" value="Protein kinase-like (PK-like)"/>
    <property type="match status" value="2"/>
</dbReference>
<feature type="transmembrane region" description="Helical" evidence="10">
    <location>
        <begin position="1390"/>
        <end position="1412"/>
    </location>
</feature>
<evidence type="ECO:0000313" key="15">
    <source>
        <dbReference type="Proteomes" id="UP001652660"/>
    </source>
</evidence>
<dbReference type="SMART" id="SM00108">
    <property type="entry name" value="B_lectin"/>
    <property type="match status" value="2"/>
</dbReference>
<keyword evidence="10" id="KW-0812">Transmembrane</keyword>
<keyword evidence="5" id="KW-0418">Kinase</keyword>
<keyword evidence="7" id="KW-1015">Disulfide bond</keyword>
<keyword evidence="3 11" id="KW-0732">Signal</keyword>
<dbReference type="InterPro" id="IPR008271">
    <property type="entry name" value="Ser/Thr_kinase_AS"/>
</dbReference>
<protein>
    <recommendedName>
        <fullName evidence="17">G-type lectin S-receptor-like serine/threonine-protein kinase At4g27290</fullName>
    </recommendedName>
</protein>
<feature type="domain" description="Apple" evidence="14">
    <location>
        <begin position="1175"/>
        <end position="1258"/>
    </location>
</feature>
<dbReference type="InterPro" id="IPR001245">
    <property type="entry name" value="Ser-Thr/Tyr_kinase_cat_dom"/>
</dbReference>
<name>A0ABM4UG50_COFAR</name>
<dbReference type="PANTHER" id="PTHR32444">
    <property type="entry name" value="BULB-TYPE LECTIN DOMAIN-CONTAINING PROTEIN"/>
    <property type="match status" value="1"/>
</dbReference>
<dbReference type="CDD" id="cd14066">
    <property type="entry name" value="STKc_IRAK"/>
    <property type="match status" value="2"/>
</dbReference>
<dbReference type="InterPro" id="IPR036426">
    <property type="entry name" value="Bulb-type_lectin_dom_sf"/>
</dbReference>